<keyword evidence="6" id="KW-0472">Membrane</keyword>
<dbReference type="PANTHER" id="PTHR32089">
    <property type="entry name" value="METHYL-ACCEPTING CHEMOTAXIS PROTEIN MCPB"/>
    <property type="match status" value="1"/>
</dbReference>
<keyword evidence="5" id="KW-1133">Transmembrane helix</keyword>
<dbReference type="PROSITE" id="PS50111">
    <property type="entry name" value="CHEMOTAXIS_TRANSDUC_2"/>
    <property type="match status" value="1"/>
</dbReference>
<dbReference type="InterPro" id="IPR003660">
    <property type="entry name" value="HAMP_dom"/>
</dbReference>
<evidence type="ECO:0000256" key="7">
    <source>
        <dbReference type="ARBA" id="ARBA00023224"/>
    </source>
</evidence>
<evidence type="ECO:0000256" key="5">
    <source>
        <dbReference type="ARBA" id="ARBA00022989"/>
    </source>
</evidence>
<evidence type="ECO:0000313" key="9">
    <source>
        <dbReference type="EMBL" id="AKL96910.1"/>
    </source>
</evidence>
<dbReference type="Proteomes" id="UP000035704">
    <property type="component" value="Chromosome"/>
</dbReference>
<dbReference type="OrthoDB" id="597657at2"/>
<gene>
    <name evidence="9" type="primary">mcpB</name>
    <name evidence="9" type="ORF">CACET_c34670</name>
</gene>
<dbReference type="SMART" id="SM00304">
    <property type="entry name" value="HAMP"/>
    <property type="match status" value="1"/>
</dbReference>
<comment type="subcellular location">
    <subcellularLocation>
        <location evidence="1">Cell membrane</location>
        <topology evidence="1">Multi-pass membrane protein</topology>
    </subcellularLocation>
</comment>
<reference evidence="9 10" key="1">
    <citation type="submission" date="2014-10" db="EMBL/GenBank/DDBJ databases">
        <title>Genome sequence of Clostridium aceticum DSM 1496.</title>
        <authorList>
            <person name="Poehlein A."/>
            <person name="Schiel-Bengelsdorf B."/>
            <person name="Gottschalk G."/>
            <person name="Duerre P."/>
            <person name="Daniel R."/>
        </authorList>
    </citation>
    <scope>NUCLEOTIDE SEQUENCE [LARGE SCALE GENOMIC DNA]</scope>
    <source>
        <strain evidence="9 10">DSM 1496</strain>
    </source>
</reference>
<dbReference type="PROSITE" id="PS50885">
    <property type="entry name" value="HAMP"/>
    <property type="match status" value="1"/>
</dbReference>
<evidence type="ECO:0000256" key="4">
    <source>
        <dbReference type="ARBA" id="ARBA00022692"/>
    </source>
</evidence>
<evidence type="ECO:0000256" key="1">
    <source>
        <dbReference type="ARBA" id="ARBA00004651"/>
    </source>
</evidence>
<dbReference type="GO" id="GO:0006935">
    <property type="term" value="P:chemotaxis"/>
    <property type="evidence" value="ECO:0007669"/>
    <property type="project" value="UniProtKB-KW"/>
</dbReference>
<sequence>MKSIKTRLILYFSILILLSSIALGGISIQRAKISLTEEAEKNLASLAFEAARLTESRVRIQKRTLEIIAGRSDIERMNWEEQQAVLERQLQRTDFFDLAVVHPNGTAYHVDGTTSQLGGAESIKRALDGEVSVSDLLIRENKPILMYVAPIEEDGKVVGALVGHRDGMALTNIIEDTGYGSTGYAYMINQQGTMVAHPDRDRVFNQYNHIEEALHDESQKSVATLFEKILEEQTGVSSYTFEGHDLYAGYAAIQDTDWILVITANEREVLSAVPSLQRRILFGTLIILLISIVIIYLIGNSITKPIIRTVNFSEKLANLDITEDMPEDLLKKADEIGVLSKALQNIIHNLREIIKDINHSSQQVAAASEELTATSQQSATAADEVAKTIEEIARSASDQAGNTEEGSLKATLLGEAIEKDQIVIKNLNVASSKVARTVSEGLQEISDLFNITEESNRASKEIYEVILKTNESSDSIVEASRVIASIAEQTNLLALNAAIEAARAGDAGKGFAVVAEEIRKLAEQSATSTKTIDKIVSELQSNAKDAVKTMEKVSKISKGQTKGVTNSKDKYMLIAEAMKDAEAAMEQLNFSGKEMEKMKTEILSALQSLSAIAEENSAATQQAATSMEEQTAAVEEIASASEGLSNLAQELQTLIEKFKV</sequence>
<evidence type="ECO:0000256" key="3">
    <source>
        <dbReference type="ARBA" id="ARBA00022500"/>
    </source>
</evidence>
<dbReference type="GO" id="GO:0007165">
    <property type="term" value="P:signal transduction"/>
    <property type="evidence" value="ECO:0007669"/>
    <property type="project" value="UniProtKB-KW"/>
</dbReference>
<dbReference type="Pfam" id="PF00015">
    <property type="entry name" value="MCPsignal"/>
    <property type="match status" value="1"/>
</dbReference>
<keyword evidence="3" id="KW-0145">Chemotaxis</keyword>
<dbReference type="GO" id="GO:0005886">
    <property type="term" value="C:plasma membrane"/>
    <property type="evidence" value="ECO:0007669"/>
    <property type="project" value="UniProtKB-SubCell"/>
</dbReference>
<dbReference type="SUPFAM" id="SSF58104">
    <property type="entry name" value="Methyl-accepting chemotaxis protein (MCP) signaling domain"/>
    <property type="match status" value="1"/>
</dbReference>
<dbReference type="RefSeq" id="WP_044824320.1">
    <property type="nucleotide sequence ID" value="NZ_CP009687.1"/>
</dbReference>
<dbReference type="EMBL" id="CP009687">
    <property type="protein sequence ID" value="AKL96910.1"/>
    <property type="molecule type" value="Genomic_DNA"/>
</dbReference>
<dbReference type="InterPro" id="IPR004089">
    <property type="entry name" value="MCPsignal_dom"/>
</dbReference>
<dbReference type="STRING" id="84022.CACET_c34670"/>
<evidence type="ECO:0000313" key="10">
    <source>
        <dbReference type="Proteomes" id="UP000035704"/>
    </source>
</evidence>
<keyword evidence="2" id="KW-1003">Cell membrane</keyword>
<organism evidence="9 10">
    <name type="scientific">Clostridium aceticum</name>
    <dbReference type="NCBI Taxonomy" id="84022"/>
    <lineage>
        <taxon>Bacteria</taxon>
        <taxon>Bacillati</taxon>
        <taxon>Bacillota</taxon>
        <taxon>Clostridia</taxon>
        <taxon>Eubacteriales</taxon>
        <taxon>Clostridiaceae</taxon>
        <taxon>Clostridium</taxon>
    </lineage>
</organism>
<evidence type="ECO:0000256" key="6">
    <source>
        <dbReference type="ARBA" id="ARBA00023136"/>
    </source>
</evidence>
<evidence type="ECO:0000256" key="8">
    <source>
        <dbReference type="ARBA" id="ARBA00029447"/>
    </source>
</evidence>
<dbReference type="Pfam" id="PF02743">
    <property type="entry name" value="dCache_1"/>
    <property type="match status" value="1"/>
</dbReference>
<keyword evidence="7" id="KW-0807">Transducer</keyword>
<evidence type="ECO:0000256" key="2">
    <source>
        <dbReference type="ARBA" id="ARBA00022475"/>
    </source>
</evidence>
<keyword evidence="4" id="KW-0812">Transmembrane</keyword>
<dbReference type="PATRIC" id="fig|84022.5.peg.3661"/>
<protein>
    <submittedName>
        <fullName evidence="9">Methyl-accepting chemotaxis protein McpB</fullName>
    </submittedName>
</protein>
<dbReference type="InterPro" id="IPR033479">
    <property type="entry name" value="dCache_1"/>
</dbReference>
<dbReference type="KEGG" id="cace:CACET_c34670"/>
<comment type="similarity">
    <text evidence="8">Belongs to the methyl-accepting chemotaxis (MCP) protein family.</text>
</comment>
<keyword evidence="10" id="KW-1185">Reference proteome</keyword>
<proteinExistence type="inferred from homology"/>
<dbReference type="SMART" id="SM00283">
    <property type="entry name" value="MA"/>
    <property type="match status" value="1"/>
</dbReference>
<dbReference type="Gene3D" id="3.30.450.20">
    <property type="entry name" value="PAS domain"/>
    <property type="match status" value="1"/>
</dbReference>
<accession>A0A0D8ICD1</accession>
<dbReference type="CDD" id="cd12912">
    <property type="entry name" value="PDC2_MCP_like"/>
    <property type="match status" value="1"/>
</dbReference>
<dbReference type="AlphaFoldDB" id="A0A0D8ICD1"/>
<dbReference type="PANTHER" id="PTHR32089:SF112">
    <property type="entry name" value="LYSOZYME-LIKE PROTEIN-RELATED"/>
    <property type="match status" value="1"/>
</dbReference>
<dbReference type="Gene3D" id="1.10.287.950">
    <property type="entry name" value="Methyl-accepting chemotaxis protein"/>
    <property type="match status" value="1"/>
</dbReference>
<name>A0A0D8ICD1_9CLOT</name>